<name>A0ABQ9VPW1_SAGOE</name>
<dbReference type="Pfam" id="PF01237">
    <property type="entry name" value="Oxysterol_BP"/>
    <property type="match status" value="2"/>
</dbReference>
<comment type="caution">
    <text evidence="1">The sequence shown here is derived from an EMBL/GenBank/DDBJ whole genome shotgun (WGS) entry which is preliminary data.</text>
</comment>
<accession>A0ABQ9VPW1</accession>
<reference evidence="1 2" key="1">
    <citation type="submission" date="2023-05" db="EMBL/GenBank/DDBJ databases">
        <title>B98-5 Cell Line De Novo Hybrid Assembly: An Optical Mapping Approach.</title>
        <authorList>
            <person name="Kananen K."/>
            <person name="Auerbach J.A."/>
            <person name="Kautto E."/>
            <person name="Blachly J.S."/>
        </authorList>
    </citation>
    <scope>NUCLEOTIDE SEQUENCE [LARGE SCALE GENOMIC DNA]</scope>
    <source>
        <strain evidence="1">B95-8</strain>
        <tissue evidence="1">Cell line</tissue>
    </source>
</reference>
<dbReference type="Proteomes" id="UP001266305">
    <property type="component" value="Unassembled WGS sequence"/>
</dbReference>
<dbReference type="PANTHER" id="PTHR10972">
    <property type="entry name" value="OXYSTEROL-BINDING PROTEIN-RELATED"/>
    <property type="match status" value="1"/>
</dbReference>
<sequence>MGQPGSVRKAVVTSVSSPSFQELSKITMPIAFNEPLSFLQRITEYMEHVYLIHRASCQPQPLERMQSQALGICEKGMHSSPQCSVPFCLAAVSTALFLIEAVPASPVDYLQSVAAFAVSAVASQWERTGKPFNPLLGETYELIRAGKSKGRNDSKEGFHSGGHICHHTASLEFQEWSDGAGQGKVHQTSRNFFLRNSPPGSVAPQLPSCPCWPSAHRPETDPKSQYSGPRGPARPQITLFVAGPLEGLRVLFTHVVDLGTAVVIHRIILENSAQVTVPTQTNK</sequence>
<proteinExistence type="predicted"/>
<organism evidence="1 2">
    <name type="scientific">Saguinus oedipus</name>
    <name type="common">Cotton-top tamarin</name>
    <name type="synonym">Oedipomidas oedipus</name>
    <dbReference type="NCBI Taxonomy" id="9490"/>
    <lineage>
        <taxon>Eukaryota</taxon>
        <taxon>Metazoa</taxon>
        <taxon>Chordata</taxon>
        <taxon>Craniata</taxon>
        <taxon>Vertebrata</taxon>
        <taxon>Euteleostomi</taxon>
        <taxon>Mammalia</taxon>
        <taxon>Eutheria</taxon>
        <taxon>Euarchontoglires</taxon>
        <taxon>Primates</taxon>
        <taxon>Haplorrhini</taxon>
        <taxon>Platyrrhini</taxon>
        <taxon>Cebidae</taxon>
        <taxon>Callitrichinae</taxon>
        <taxon>Saguinus</taxon>
    </lineage>
</organism>
<keyword evidence="2" id="KW-1185">Reference proteome</keyword>
<protein>
    <submittedName>
        <fullName evidence="1">Uncharacterized protein</fullName>
    </submittedName>
</protein>
<evidence type="ECO:0000313" key="2">
    <source>
        <dbReference type="Proteomes" id="UP001266305"/>
    </source>
</evidence>
<dbReference type="InterPro" id="IPR000648">
    <property type="entry name" value="Oxysterol-bd"/>
</dbReference>
<dbReference type="PANTHER" id="PTHR10972:SF153">
    <property type="entry name" value="OXYSTEROL-BINDING PROTEIN-RELATED PROTEIN 2"/>
    <property type="match status" value="1"/>
</dbReference>
<dbReference type="SUPFAM" id="SSF144000">
    <property type="entry name" value="Oxysterol-binding protein-like"/>
    <property type="match status" value="2"/>
</dbReference>
<dbReference type="InterPro" id="IPR037239">
    <property type="entry name" value="OSBP_sf"/>
</dbReference>
<gene>
    <name evidence="1" type="ORF">P7K49_010033</name>
</gene>
<evidence type="ECO:0000313" key="1">
    <source>
        <dbReference type="EMBL" id="KAK2110287.1"/>
    </source>
</evidence>
<dbReference type="EMBL" id="JASSZA010000005">
    <property type="protein sequence ID" value="KAK2110287.1"/>
    <property type="molecule type" value="Genomic_DNA"/>
</dbReference>